<dbReference type="EMBL" id="JH711617">
    <property type="protein sequence ID" value="EIW73867.1"/>
    <property type="molecule type" value="Genomic_DNA"/>
</dbReference>
<sequence length="62" mass="7036">MQKELKASTSGVGVWLELGENVTRALRRPGQAEPNERSQTSELHLSSLRVPHEDRKKRKAEI</sequence>
<proteinExistence type="predicted"/>
<name>R7SDM9_CONPW</name>
<dbReference type="GeneID" id="19211081"/>
<feature type="compositionally biased region" description="Basic and acidic residues" evidence="1">
    <location>
        <begin position="50"/>
        <end position="62"/>
    </location>
</feature>
<protein>
    <submittedName>
        <fullName evidence="2">Uncharacterized protein</fullName>
    </submittedName>
</protein>
<dbReference type="Proteomes" id="UP000053558">
    <property type="component" value="Unassembled WGS sequence"/>
</dbReference>
<gene>
    <name evidence="2" type="ORF">CONPUDRAFT_86110</name>
</gene>
<organism evidence="2 3">
    <name type="scientific">Coniophora puteana (strain RWD-64-598)</name>
    <name type="common">Brown rot fungus</name>
    <dbReference type="NCBI Taxonomy" id="741705"/>
    <lineage>
        <taxon>Eukaryota</taxon>
        <taxon>Fungi</taxon>
        <taxon>Dikarya</taxon>
        <taxon>Basidiomycota</taxon>
        <taxon>Agaricomycotina</taxon>
        <taxon>Agaricomycetes</taxon>
        <taxon>Agaricomycetidae</taxon>
        <taxon>Boletales</taxon>
        <taxon>Coniophorineae</taxon>
        <taxon>Coniophoraceae</taxon>
        <taxon>Coniophora</taxon>
    </lineage>
</organism>
<dbReference type="AlphaFoldDB" id="R7SDM9"/>
<evidence type="ECO:0000313" key="3">
    <source>
        <dbReference type="Proteomes" id="UP000053558"/>
    </source>
</evidence>
<dbReference type="KEGG" id="cput:CONPUDRAFT_86110"/>
<evidence type="ECO:0000256" key="1">
    <source>
        <dbReference type="SAM" id="MobiDB-lite"/>
    </source>
</evidence>
<reference evidence="3" key="1">
    <citation type="journal article" date="2012" name="Science">
        <title>The Paleozoic origin of enzymatic lignin decomposition reconstructed from 31 fungal genomes.</title>
        <authorList>
            <person name="Floudas D."/>
            <person name="Binder M."/>
            <person name="Riley R."/>
            <person name="Barry K."/>
            <person name="Blanchette R.A."/>
            <person name="Henrissat B."/>
            <person name="Martinez A.T."/>
            <person name="Otillar R."/>
            <person name="Spatafora J.W."/>
            <person name="Yadav J.S."/>
            <person name="Aerts A."/>
            <person name="Benoit I."/>
            <person name="Boyd A."/>
            <person name="Carlson A."/>
            <person name="Copeland A."/>
            <person name="Coutinho P.M."/>
            <person name="de Vries R.P."/>
            <person name="Ferreira P."/>
            <person name="Findley K."/>
            <person name="Foster B."/>
            <person name="Gaskell J."/>
            <person name="Glotzer D."/>
            <person name="Gorecki P."/>
            <person name="Heitman J."/>
            <person name="Hesse C."/>
            <person name="Hori C."/>
            <person name="Igarashi K."/>
            <person name="Jurgens J.A."/>
            <person name="Kallen N."/>
            <person name="Kersten P."/>
            <person name="Kohler A."/>
            <person name="Kuees U."/>
            <person name="Kumar T.K.A."/>
            <person name="Kuo A."/>
            <person name="LaButti K."/>
            <person name="Larrondo L.F."/>
            <person name="Lindquist E."/>
            <person name="Ling A."/>
            <person name="Lombard V."/>
            <person name="Lucas S."/>
            <person name="Lundell T."/>
            <person name="Martin R."/>
            <person name="McLaughlin D.J."/>
            <person name="Morgenstern I."/>
            <person name="Morin E."/>
            <person name="Murat C."/>
            <person name="Nagy L.G."/>
            <person name="Nolan M."/>
            <person name="Ohm R.A."/>
            <person name="Patyshakuliyeva A."/>
            <person name="Rokas A."/>
            <person name="Ruiz-Duenas F.J."/>
            <person name="Sabat G."/>
            <person name="Salamov A."/>
            <person name="Samejima M."/>
            <person name="Schmutz J."/>
            <person name="Slot J.C."/>
            <person name="St John F."/>
            <person name="Stenlid J."/>
            <person name="Sun H."/>
            <person name="Sun S."/>
            <person name="Syed K."/>
            <person name="Tsang A."/>
            <person name="Wiebenga A."/>
            <person name="Young D."/>
            <person name="Pisabarro A."/>
            <person name="Eastwood D.C."/>
            <person name="Martin F."/>
            <person name="Cullen D."/>
            <person name="Grigoriev I.V."/>
            <person name="Hibbett D.S."/>
        </authorList>
    </citation>
    <scope>NUCLEOTIDE SEQUENCE [LARGE SCALE GENOMIC DNA]</scope>
    <source>
        <strain evidence="3">RWD-64-598 SS2</strain>
    </source>
</reference>
<evidence type="ECO:0000313" key="2">
    <source>
        <dbReference type="EMBL" id="EIW73867.1"/>
    </source>
</evidence>
<keyword evidence="3" id="KW-1185">Reference proteome</keyword>
<dbReference type="RefSeq" id="XP_007775958.1">
    <property type="nucleotide sequence ID" value="XM_007777768.1"/>
</dbReference>
<feature type="region of interest" description="Disordered" evidence="1">
    <location>
        <begin position="26"/>
        <end position="62"/>
    </location>
</feature>
<feature type="non-terminal residue" evidence="2">
    <location>
        <position position="62"/>
    </location>
</feature>
<accession>R7SDM9</accession>